<reference evidence="1" key="1">
    <citation type="submission" date="2020-03" db="EMBL/GenBank/DDBJ databases">
        <authorList>
            <person name="Weist P."/>
        </authorList>
    </citation>
    <scope>NUCLEOTIDE SEQUENCE</scope>
</reference>
<dbReference type="EMBL" id="CADEAL010000827">
    <property type="protein sequence ID" value="CAB1425715.1"/>
    <property type="molecule type" value="Genomic_DNA"/>
</dbReference>
<keyword evidence="2" id="KW-1185">Reference proteome</keyword>
<organism evidence="1 2">
    <name type="scientific">Pleuronectes platessa</name>
    <name type="common">European plaice</name>
    <dbReference type="NCBI Taxonomy" id="8262"/>
    <lineage>
        <taxon>Eukaryota</taxon>
        <taxon>Metazoa</taxon>
        <taxon>Chordata</taxon>
        <taxon>Craniata</taxon>
        <taxon>Vertebrata</taxon>
        <taxon>Euteleostomi</taxon>
        <taxon>Actinopterygii</taxon>
        <taxon>Neopterygii</taxon>
        <taxon>Teleostei</taxon>
        <taxon>Neoteleostei</taxon>
        <taxon>Acanthomorphata</taxon>
        <taxon>Carangaria</taxon>
        <taxon>Pleuronectiformes</taxon>
        <taxon>Pleuronectoidei</taxon>
        <taxon>Pleuronectidae</taxon>
        <taxon>Pleuronectes</taxon>
    </lineage>
</organism>
<evidence type="ECO:0000313" key="1">
    <source>
        <dbReference type="EMBL" id="CAB1425715.1"/>
    </source>
</evidence>
<accession>A0A9N7YBT6</accession>
<comment type="caution">
    <text evidence="1">The sequence shown here is derived from an EMBL/GenBank/DDBJ whole genome shotgun (WGS) entry which is preliminary data.</text>
</comment>
<gene>
    <name evidence="1" type="ORF">PLEPLA_LOCUS13648</name>
</gene>
<dbReference type="Proteomes" id="UP001153269">
    <property type="component" value="Unassembled WGS sequence"/>
</dbReference>
<dbReference type="AlphaFoldDB" id="A0A9N7YBT6"/>
<protein>
    <submittedName>
        <fullName evidence="1">Uncharacterized protein</fullName>
    </submittedName>
</protein>
<sequence>MAASIIVQGDESPKQFVFTARGDGRDQQAPLCVRPKIFLVAEAKWNVVCLGRRPSLPLGLWPRSQPYVLLFASISRAAWKCFQRREGRERLEGRGREIVRQVKGGRRSPVDELSTRGRLQLVPYLVAGALSTPVSLSSVAEEMASNYSRGGY</sequence>
<proteinExistence type="predicted"/>
<name>A0A9N7YBT6_PLEPL</name>
<evidence type="ECO:0000313" key="2">
    <source>
        <dbReference type="Proteomes" id="UP001153269"/>
    </source>
</evidence>